<comment type="catalytic activity">
    <reaction evidence="1">
        <text>2 (2E,6E,10E)-geranylgeranyl diphosphate = 15-cis-phytoene + 2 diphosphate</text>
        <dbReference type="Rhea" id="RHEA:34475"/>
        <dbReference type="ChEBI" id="CHEBI:27787"/>
        <dbReference type="ChEBI" id="CHEBI:33019"/>
        <dbReference type="ChEBI" id="CHEBI:58756"/>
        <dbReference type="EC" id="2.5.1.32"/>
    </reaction>
</comment>
<dbReference type="SUPFAM" id="SSF48576">
    <property type="entry name" value="Terpenoid synthases"/>
    <property type="match status" value="1"/>
</dbReference>
<organism evidence="4 5">
    <name type="scientific">Geodia barretti</name>
    <name type="common">Barrett's horny sponge</name>
    <dbReference type="NCBI Taxonomy" id="519541"/>
    <lineage>
        <taxon>Eukaryota</taxon>
        <taxon>Metazoa</taxon>
        <taxon>Porifera</taxon>
        <taxon>Demospongiae</taxon>
        <taxon>Heteroscleromorpha</taxon>
        <taxon>Tetractinellida</taxon>
        <taxon>Astrophorina</taxon>
        <taxon>Geodiidae</taxon>
        <taxon>Geodia</taxon>
    </lineage>
</organism>
<dbReference type="InterPro" id="IPR033904">
    <property type="entry name" value="Trans_IPPS_HH"/>
</dbReference>
<dbReference type="AlphaFoldDB" id="A0AA35SJ51"/>
<evidence type="ECO:0000256" key="1">
    <source>
        <dbReference type="ARBA" id="ARBA00001805"/>
    </source>
</evidence>
<dbReference type="EMBL" id="CASHTH010002458">
    <property type="protein sequence ID" value="CAI8030123.1"/>
    <property type="molecule type" value="Genomic_DNA"/>
</dbReference>
<sequence length="333" mass="37706">MSATIEKKTAHDQDGCVTASTESVTLSEAYQYCETLARGHYENFNVGGWITPRDKLPHVYAIYAWCRMVDDLGDESLPTAPAGTAAVGRPNAAVTAHRRERLAWWEEELEAIYSGEPTHPISIAVQHTVASFEIPSEPFHRLIQANLMDQGTGRFDRLDDVVEYCRYSANPVGHLYLYLFGYSDRRRQLLADHTCTALQLANFWQDVNRDYQERGRVYLPRSDMKRFGVSESEIANREATAEFRALLRYECKIAMRMFRQGAPLVDALDRGSRLPVALFTRGGVAVLDAIRRQDYDVLSERPALSSRRKAWLLASAWLGNRLGIGYGLPNPRD</sequence>
<dbReference type="Pfam" id="PF00494">
    <property type="entry name" value="SQS_PSY"/>
    <property type="match status" value="1"/>
</dbReference>
<keyword evidence="5" id="KW-1185">Reference proteome</keyword>
<dbReference type="Proteomes" id="UP001174909">
    <property type="component" value="Unassembled WGS sequence"/>
</dbReference>
<dbReference type="SFLD" id="SFLDG01212">
    <property type="entry name" value="Phytoene_synthase_like"/>
    <property type="match status" value="1"/>
</dbReference>
<proteinExistence type="predicted"/>
<dbReference type="NCBIfam" id="TIGR03464">
    <property type="entry name" value="HpnC"/>
    <property type="match status" value="1"/>
</dbReference>
<keyword evidence="3" id="KW-0125">Carotenoid biosynthesis</keyword>
<protein>
    <recommendedName>
        <fullName evidence="2">15-cis-phytoene synthase</fullName>
        <ecNumber evidence="2">2.5.1.32</ecNumber>
    </recommendedName>
</protein>
<dbReference type="InterPro" id="IPR017827">
    <property type="entry name" value="HSQ_synthase_HpnC"/>
</dbReference>
<dbReference type="GO" id="GO:0051996">
    <property type="term" value="F:squalene synthase [NAD(P)H] activity"/>
    <property type="evidence" value="ECO:0007669"/>
    <property type="project" value="InterPro"/>
</dbReference>
<dbReference type="GO" id="GO:0004311">
    <property type="term" value="F:geranylgeranyl diphosphate synthase activity"/>
    <property type="evidence" value="ECO:0007669"/>
    <property type="project" value="InterPro"/>
</dbReference>
<dbReference type="SFLD" id="SFLDS00005">
    <property type="entry name" value="Isoprenoid_Synthase_Type_I"/>
    <property type="match status" value="1"/>
</dbReference>
<evidence type="ECO:0000313" key="4">
    <source>
        <dbReference type="EMBL" id="CAI8030123.1"/>
    </source>
</evidence>
<dbReference type="InterPro" id="IPR008949">
    <property type="entry name" value="Isoprenoid_synthase_dom_sf"/>
</dbReference>
<dbReference type="EC" id="2.5.1.32" evidence="2"/>
<dbReference type="InterPro" id="IPR044843">
    <property type="entry name" value="Trans_IPPS_bact-type"/>
</dbReference>
<dbReference type="GO" id="GO:0016117">
    <property type="term" value="P:carotenoid biosynthetic process"/>
    <property type="evidence" value="ECO:0007669"/>
    <property type="project" value="UniProtKB-KW"/>
</dbReference>
<dbReference type="InterPro" id="IPR002060">
    <property type="entry name" value="Squ/phyt_synthse"/>
</dbReference>
<gene>
    <name evidence="4" type="ORF">GBAR_LOCUS17081</name>
</gene>
<evidence type="ECO:0000256" key="2">
    <source>
        <dbReference type="ARBA" id="ARBA00012396"/>
    </source>
</evidence>
<dbReference type="Gene3D" id="1.10.600.10">
    <property type="entry name" value="Farnesyl Diphosphate Synthase"/>
    <property type="match status" value="1"/>
</dbReference>
<evidence type="ECO:0000256" key="3">
    <source>
        <dbReference type="ARBA" id="ARBA00022746"/>
    </source>
</evidence>
<dbReference type="SFLD" id="SFLDG01018">
    <property type="entry name" value="Squalene/Phytoene_Synthase_Lik"/>
    <property type="match status" value="1"/>
</dbReference>
<accession>A0AA35SJ51</accession>
<dbReference type="PANTHER" id="PTHR31480">
    <property type="entry name" value="BIFUNCTIONAL LYCOPENE CYCLASE/PHYTOENE SYNTHASE"/>
    <property type="match status" value="1"/>
</dbReference>
<dbReference type="CDD" id="cd00683">
    <property type="entry name" value="Trans_IPPS_HH"/>
    <property type="match status" value="1"/>
</dbReference>
<reference evidence="4" key="1">
    <citation type="submission" date="2023-03" db="EMBL/GenBank/DDBJ databases">
        <authorList>
            <person name="Steffen K."/>
            <person name="Cardenas P."/>
        </authorList>
    </citation>
    <scope>NUCLEOTIDE SEQUENCE</scope>
</reference>
<name>A0AA35SJ51_GEOBA</name>
<comment type="caution">
    <text evidence="4">The sequence shown here is derived from an EMBL/GenBank/DDBJ whole genome shotgun (WGS) entry which is preliminary data.</text>
</comment>
<evidence type="ECO:0000313" key="5">
    <source>
        <dbReference type="Proteomes" id="UP001174909"/>
    </source>
</evidence>